<organismHost>
    <name type="scientific">Homo sapiens</name>
    <name type="common">Human</name>
    <dbReference type="NCBI Taxonomy" id="9606"/>
</organismHost>
<accession>A0A481TUB7</accession>
<feature type="region of interest" description="Disordered" evidence="1">
    <location>
        <begin position="1"/>
        <end position="21"/>
    </location>
</feature>
<evidence type="ECO:0000313" key="2">
    <source>
        <dbReference type="EMBL" id="QBH80601.1"/>
    </source>
</evidence>
<evidence type="ECO:0000256" key="1">
    <source>
        <dbReference type="SAM" id="MobiDB-lite"/>
    </source>
</evidence>
<evidence type="ECO:0000313" key="3">
    <source>
        <dbReference type="EMBL" id="QBH85208.1"/>
    </source>
</evidence>
<name>A0A481TUB7_HHV2</name>
<protein>
    <submittedName>
        <fullName evidence="3">Uncharacterized protein</fullName>
    </submittedName>
</protein>
<organism evidence="3">
    <name type="scientific">Human herpesvirus 2</name>
    <name type="common">HHV-2</name>
    <name type="synonym">Human herpes simplex virus 2</name>
    <dbReference type="NCBI Taxonomy" id="10310"/>
    <lineage>
        <taxon>Viruses</taxon>
        <taxon>Duplodnaviria</taxon>
        <taxon>Heunggongvirae</taxon>
        <taxon>Peploviricota</taxon>
        <taxon>Herviviricetes</taxon>
        <taxon>Herpesvirales</taxon>
        <taxon>Orthoherpesviridae</taxon>
        <taxon>Alphaherpesvirinae</taxon>
        <taxon>Simplexvirus</taxon>
        <taxon>Simplexvirus humanalpha2</taxon>
    </lineage>
</organism>
<proteinExistence type="predicted"/>
<dbReference type="EMBL" id="MH790660">
    <property type="protein sequence ID" value="QBH85208.1"/>
    <property type="molecule type" value="Genomic_DNA"/>
</dbReference>
<sequence length="83" mass="8678">MSIGERSGTCASPQSITSLGSVDRNLHSRYMSALVGNPENRSSFQVSSMVHSAGPALKPRSSRRRLNRAAGGTGMGGEGISWA</sequence>
<dbReference type="EMBL" id="MH790608">
    <property type="protein sequence ID" value="QBH80601.1"/>
    <property type="molecule type" value="Genomic_DNA"/>
</dbReference>
<feature type="compositionally biased region" description="Polar residues" evidence="1">
    <location>
        <begin position="9"/>
        <end position="20"/>
    </location>
</feature>
<feature type="compositionally biased region" description="Gly residues" evidence="1">
    <location>
        <begin position="71"/>
        <end position="83"/>
    </location>
</feature>
<reference evidence="3" key="1">
    <citation type="submission" date="2018-08" db="EMBL/GenBank/DDBJ databases">
        <title>HSV2 whole genome sequences from clinical isolates.</title>
        <authorList>
            <person name="Roychoudhury P."/>
            <person name="Greninger A.L."/>
            <person name="Jerome K.R."/>
            <person name="Johnston C."/>
            <person name="Wald A."/>
            <person name="Xie H."/>
        </authorList>
    </citation>
    <scope>NUCLEOTIDE SEQUENCE</scope>
    <source>
        <strain evidence="2">2006-13867CAM</strain>
        <strain evidence="3">2008-483</strain>
    </source>
</reference>
<feature type="region of interest" description="Disordered" evidence="1">
    <location>
        <begin position="51"/>
        <end position="83"/>
    </location>
</feature>